<evidence type="ECO:0000313" key="2">
    <source>
        <dbReference type="EMBL" id="MFB2880527.1"/>
    </source>
</evidence>
<sequence>MAPETQERTSNIKTTNTLTQNQVNWSIIMSSTTKFVATNQLNSFAFADSTTTDTVELATEVIQLGNSHTAAFVHLKEQALELGDKLKELEAALGETQFQKLLKHCFPKELVRYFRNLTAQAKLIAKFPNLQERILNLPLCHAALLLAGTESQVEAILTTQTKWTISLIKERLASTNERAIEPTLTAGSPVVFLNKIGLLLNEENELLSIRCFGDGEIYLQPACELRALDKDSFDEFLNLLATISGLNEQLNDDERTRNDIEGKLGKLNKCQRSLMNQLMLTDEMIGCLDSAIDKSLSLRRLTDEDIDRALRIYHITDTDAVLAKANLLARLRVKDELNPQPTIAELIIAIATYLHKPTSKHGGGGIPITTREYNELIELVRQQNQTIAALKSEIAEVKENSASIDSNVLADELTTLRLKLNQYQQLINSQEQQIKSLQEQVESAIDETVNSELSRTVTIENTNTVEPGAVVKITKHPIHGGKLGLFTGSTTVNDWRFDEPVAVGKVVLMPGTKWQFPLEINNYADCVEPSNLTPEQYQQLVELELIAEECKKVKEELIFSQDAIEEAVYQLGKSLALANVPGWDNCGNFTDENGTTLTGTKALRTGVTAISELLSEVFCEF</sequence>
<dbReference type="Proteomes" id="UP001576774">
    <property type="component" value="Unassembled WGS sequence"/>
</dbReference>
<keyword evidence="3" id="KW-1185">Reference proteome</keyword>
<proteinExistence type="predicted"/>
<comment type="caution">
    <text evidence="2">The sequence shown here is derived from an EMBL/GenBank/DDBJ whole genome shotgun (WGS) entry which is preliminary data.</text>
</comment>
<protein>
    <submittedName>
        <fullName evidence="2">Uncharacterized protein</fullName>
    </submittedName>
</protein>
<evidence type="ECO:0000313" key="3">
    <source>
        <dbReference type="Proteomes" id="UP001576774"/>
    </source>
</evidence>
<organism evidence="2 3">
    <name type="scientific">Floridaenema aerugineum BLCC-F46</name>
    <dbReference type="NCBI Taxonomy" id="3153654"/>
    <lineage>
        <taxon>Bacteria</taxon>
        <taxon>Bacillati</taxon>
        <taxon>Cyanobacteriota</taxon>
        <taxon>Cyanophyceae</taxon>
        <taxon>Oscillatoriophycideae</taxon>
        <taxon>Aerosakkonematales</taxon>
        <taxon>Aerosakkonemataceae</taxon>
        <taxon>Floridanema</taxon>
        <taxon>Floridanema aerugineum</taxon>
    </lineage>
</organism>
<reference evidence="2 3" key="1">
    <citation type="submission" date="2024-09" db="EMBL/GenBank/DDBJ databases">
        <title>Floridaenema gen nov. (Aerosakkonemataceae, Aerosakkonematales ord. nov., Cyanobacteria) from benthic tropical and subtropical fresh waters, with the description of four new species.</title>
        <authorList>
            <person name="Moretto J.A."/>
            <person name="Berthold D.E."/>
            <person name="Lefler F.W."/>
            <person name="Huang I.-S."/>
            <person name="Laughinghouse H. IV."/>
        </authorList>
    </citation>
    <scope>NUCLEOTIDE SEQUENCE [LARGE SCALE GENOMIC DNA]</scope>
    <source>
        <strain evidence="2 3">BLCC-F46</strain>
    </source>
</reference>
<gene>
    <name evidence="2" type="ORF">ACE1CC_27065</name>
</gene>
<dbReference type="RefSeq" id="WP_413273539.1">
    <property type="nucleotide sequence ID" value="NZ_JBHFNQ010000204.1"/>
</dbReference>
<dbReference type="EMBL" id="JBHFNQ010000204">
    <property type="protein sequence ID" value="MFB2880527.1"/>
    <property type="molecule type" value="Genomic_DNA"/>
</dbReference>
<evidence type="ECO:0000256" key="1">
    <source>
        <dbReference type="SAM" id="Coils"/>
    </source>
</evidence>
<accession>A0ABV4XDT7</accession>
<name>A0ABV4XDT7_9CYAN</name>
<feature type="coiled-coil region" evidence="1">
    <location>
        <begin position="373"/>
        <end position="447"/>
    </location>
</feature>
<keyword evidence="1" id="KW-0175">Coiled coil</keyword>